<proteinExistence type="predicted"/>
<protein>
    <submittedName>
        <fullName evidence="1">Four helix bundle protein</fullName>
    </submittedName>
</protein>
<dbReference type="EMBL" id="DRQG01000025">
    <property type="protein sequence ID" value="HGY54674.1"/>
    <property type="molecule type" value="Genomic_DNA"/>
</dbReference>
<dbReference type="Pfam" id="PF05635">
    <property type="entry name" value="23S_rRNA_IVP"/>
    <property type="match status" value="1"/>
</dbReference>
<dbReference type="AlphaFoldDB" id="A0A7V4TYG7"/>
<dbReference type="InterPro" id="IPR036583">
    <property type="entry name" value="23S_rRNA_IVS_sf"/>
</dbReference>
<dbReference type="SUPFAM" id="SSF158446">
    <property type="entry name" value="IVS-encoded protein-like"/>
    <property type="match status" value="1"/>
</dbReference>
<evidence type="ECO:0000313" key="1">
    <source>
        <dbReference type="EMBL" id="HGY54674.1"/>
    </source>
</evidence>
<dbReference type="Gene3D" id="1.20.1440.60">
    <property type="entry name" value="23S rRNA-intervening sequence"/>
    <property type="match status" value="1"/>
</dbReference>
<dbReference type="NCBIfam" id="TIGR02436">
    <property type="entry name" value="four helix bundle protein"/>
    <property type="match status" value="1"/>
</dbReference>
<name>A0A7V4TYG7_CALAY</name>
<reference evidence="1" key="1">
    <citation type="journal article" date="2020" name="mSystems">
        <title>Genome- and Community-Level Interaction Insights into Carbon Utilization and Element Cycling Functions of Hydrothermarchaeota in Hydrothermal Sediment.</title>
        <authorList>
            <person name="Zhou Z."/>
            <person name="Liu Y."/>
            <person name="Xu W."/>
            <person name="Pan J."/>
            <person name="Luo Z.H."/>
            <person name="Li M."/>
        </authorList>
    </citation>
    <scope>NUCLEOTIDE SEQUENCE [LARGE SCALE GENOMIC DNA]</scope>
    <source>
        <strain evidence="1">HyVt-577</strain>
    </source>
</reference>
<comment type="caution">
    <text evidence="1">The sequence shown here is derived from an EMBL/GenBank/DDBJ whole genome shotgun (WGS) entry which is preliminary data.</text>
</comment>
<dbReference type="PANTHER" id="PTHR38471:SF2">
    <property type="entry name" value="FOUR HELIX BUNDLE PROTEIN"/>
    <property type="match status" value="1"/>
</dbReference>
<gene>
    <name evidence="1" type="ORF">ENK44_03140</name>
</gene>
<dbReference type="PANTHER" id="PTHR38471">
    <property type="entry name" value="FOUR HELIX BUNDLE PROTEIN"/>
    <property type="match status" value="1"/>
</dbReference>
<organism evidence="1">
    <name type="scientific">Caldithrix abyssi</name>
    <dbReference type="NCBI Taxonomy" id="187145"/>
    <lineage>
        <taxon>Bacteria</taxon>
        <taxon>Pseudomonadati</taxon>
        <taxon>Calditrichota</taxon>
        <taxon>Calditrichia</taxon>
        <taxon>Calditrichales</taxon>
        <taxon>Calditrichaceae</taxon>
        <taxon>Caldithrix</taxon>
    </lineage>
</organism>
<accession>A0A7V4TYG7</accession>
<sequence>MFKELSEIEVYTIAESFSNDIWQLVIKWDTFSKDTVGKQLVRAADSISANIAESHGRFHYRDKSKFGYYARGSYEETKSWLRKAIKRNLFTKDQSKDLIAKLEAIGPRLNALINSYKQS</sequence>
<dbReference type="Proteomes" id="UP000885779">
    <property type="component" value="Unassembled WGS sequence"/>
</dbReference>
<dbReference type="InterPro" id="IPR012657">
    <property type="entry name" value="23S_rRNA-intervening_sequence"/>
</dbReference>